<reference evidence="2" key="1">
    <citation type="journal article" date="2013" name="Nat. Genet.">
        <title>The duck genome and transcriptome provide insight into an avian influenza virus reservoir species.</title>
        <authorList>
            <person name="Huang Y."/>
            <person name="Li Y."/>
            <person name="Burt D.W."/>
            <person name="Chen H."/>
            <person name="Zhang Y."/>
            <person name="Qian W."/>
            <person name="Kim H."/>
            <person name="Gan S."/>
            <person name="Zhao Y."/>
            <person name="Li J."/>
            <person name="Yi K."/>
            <person name="Feng H."/>
            <person name="Zhu P."/>
            <person name="Li B."/>
            <person name="Liu Q."/>
            <person name="Fairley S."/>
            <person name="Magor K.E."/>
            <person name="Du Z."/>
            <person name="Hu X."/>
            <person name="Goodman L."/>
            <person name="Tafer H."/>
            <person name="Vignal A."/>
            <person name="Lee T."/>
            <person name="Kim K.W."/>
            <person name="Sheng Z."/>
            <person name="An Y."/>
            <person name="Searle S."/>
            <person name="Herrero J."/>
            <person name="Groenen M.A."/>
            <person name="Crooijmans R.P."/>
            <person name="Faraut T."/>
            <person name="Cai Q."/>
            <person name="Webster R.G."/>
            <person name="Aldridge J.R."/>
            <person name="Warren W.C."/>
            <person name="Bartschat S."/>
            <person name="Kehr S."/>
            <person name="Marz M."/>
            <person name="Stadler P.F."/>
            <person name="Smith J."/>
            <person name="Kraus R.H."/>
            <person name="Zhao Y."/>
            <person name="Ren L."/>
            <person name="Fei J."/>
            <person name="Morisson M."/>
            <person name="Kaiser P."/>
            <person name="Griffin D.K."/>
            <person name="Rao M."/>
            <person name="Pitel F."/>
            <person name="Wang J."/>
            <person name="Li N."/>
        </authorList>
    </citation>
    <scope>NUCLEOTIDE SEQUENCE [LARGE SCALE GENOMIC DNA]</scope>
</reference>
<dbReference type="Proteomes" id="UP000296049">
    <property type="component" value="Unassembled WGS sequence"/>
</dbReference>
<organism evidence="1 2">
    <name type="scientific">Anas platyrhynchos</name>
    <name type="common">Mallard</name>
    <name type="synonym">Anas boschas</name>
    <dbReference type="NCBI Taxonomy" id="8839"/>
    <lineage>
        <taxon>Eukaryota</taxon>
        <taxon>Metazoa</taxon>
        <taxon>Chordata</taxon>
        <taxon>Craniata</taxon>
        <taxon>Vertebrata</taxon>
        <taxon>Euteleostomi</taxon>
        <taxon>Archelosauria</taxon>
        <taxon>Archosauria</taxon>
        <taxon>Dinosauria</taxon>
        <taxon>Saurischia</taxon>
        <taxon>Theropoda</taxon>
        <taxon>Coelurosauria</taxon>
        <taxon>Aves</taxon>
        <taxon>Neognathae</taxon>
        <taxon>Galloanserae</taxon>
        <taxon>Anseriformes</taxon>
        <taxon>Anatidae</taxon>
        <taxon>Anatinae</taxon>
        <taxon>Anas</taxon>
    </lineage>
</organism>
<proteinExistence type="predicted"/>
<dbReference type="AlphaFoldDB" id="R0L921"/>
<dbReference type="EMBL" id="KB742991">
    <property type="protein sequence ID" value="EOB02154.1"/>
    <property type="molecule type" value="Genomic_DNA"/>
</dbReference>
<evidence type="ECO:0000313" key="1">
    <source>
        <dbReference type="EMBL" id="EOB02154.1"/>
    </source>
</evidence>
<sequence>MLYTTVYLVPELNSQTSTGNSRNPKAVSSGATVHFPSAVICTLATYGRLKSPRCIHKYIWVRSVLQRFVDDSFLHAEGAHSRNDSEHLHQRESKRFLRCHQAAGIATEQHCRTKLCTLSTRSQTTRATKMLRALTQGVSSFSLYKSSRVVLLSVLPPASNCLNSVFKEPECRNGVLRFNDEKIVNNHPQHFTDKITTVAQIKYKKLSRLQKQHQLQIQDIQLLSYPLADSSTGTAAQCYQPAWMARAQSTALHEVGHF</sequence>
<gene>
    <name evidence="1" type="ORF">Anapl_13455</name>
</gene>
<protein>
    <submittedName>
        <fullName evidence="1">Uncharacterized protein</fullName>
    </submittedName>
</protein>
<accession>R0L921</accession>
<keyword evidence="2" id="KW-1185">Reference proteome</keyword>
<name>R0L921_ANAPL</name>
<evidence type="ECO:0000313" key="2">
    <source>
        <dbReference type="Proteomes" id="UP000296049"/>
    </source>
</evidence>